<sequence length="229" mass="26474">MGKFLLVIAHANPNETSISHRLAKASATALTEAGHSVKTLDLVKSIFLQCASKDDFKEITERFDYLQMQTETNIQDNIKEQQEIVRWADTVIVYAPIWFWRLPACFYAFQERIFTRGFYPLKEKKRALFVVTAGGTNEYYSHGGFIPTEAMLYTTTYPMHRCNFEVYRSLPVFNCETHTTEERIESLCNNIKKIIVDLENRPLLEFGKNKQEGKDEIELFGLLPNLALD</sequence>
<name>A0A1J4JPU3_9EUKA</name>
<comment type="caution">
    <text evidence="4">The sequence shown here is derived from an EMBL/GenBank/DDBJ whole genome shotgun (WGS) entry which is preliminary data.</text>
</comment>
<dbReference type="RefSeq" id="XP_068352686.1">
    <property type="nucleotide sequence ID" value="XM_068509416.1"/>
</dbReference>
<dbReference type="PANTHER" id="PTHR10204:SF34">
    <property type="entry name" value="NAD(P)H DEHYDROGENASE [QUINONE] 1 ISOFORM 1"/>
    <property type="match status" value="1"/>
</dbReference>
<dbReference type="InterPro" id="IPR029039">
    <property type="entry name" value="Flavoprotein-like_sf"/>
</dbReference>
<dbReference type="Pfam" id="PF02525">
    <property type="entry name" value="Flavodoxin_2"/>
    <property type="match status" value="1"/>
</dbReference>
<protein>
    <submittedName>
        <fullName evidence="4">Flavodoxin-like fold family protein</fullName>
    </submittedName>
</protein>
<organism evidence="4 5">
    <name type="scientific">Tritrichomonas foetus</name>
    <dbReference type="NCBI Taxonomy" id="1144522"/>
    <lineage>
        <taxon>Eukaryota</taxon>
        <taxon>Metamonada</taxon>
        <taxon>Parabasalia</taxon>
        <taxon>Tritrichomonadida</taxon>
        <taxon>Tritrichomonadidae</taxon>
        <taxon>Tritrichomonas</taxon>
    </lineage>
</organism>
<dbReference type="SUPFAM" id="SSF52218">
    <property type="entry name" value="Flavoproteins"/>
    <property type="match status" value="1"/>
</dbReference>
<dbReference type="AlphaFoldDB" id="A0A1J4JPU3"/>
<evidence type="ECO:0000313" key="4">
    <source>
        <dbReference type="EMBL" id="OHS99549.1"/>
    </source>
</evidence>
<evidence type="ECO:0000256" key="2">
    <source>
        <dbReference type="ARBA" id="ARBA00023002"/>
    </source>
</evidence>
<keyword evidence="5" id="KW-1185">Reference proteome</keyword>
<comment type="similarity">
    <text evidence="1">Belongs to the NAD(P)H dehydrogenase (quinone) family.</text>
</comment>
<reference evidence="4" key="1">
    <citation type="submission" date="2016-10" db="EMBL/GenBank/DDBJ databases">
        <authorList>
            <person name="Benchimol M."/>
            <person name="Almeida L.G."/>
            <person name="Vasconcelos A.T."/>
            <person name="Perreira-Neves A."/>
            <person name="Rosa I.A."/>
            <person name="Tasca T."/>
            <person name="Bogo M.R."/>
            <person name="de Souza W."/>
        </authorList>
    </citation>
    <scope>NUCLEOTIDE SEQUENCE [LARGE SCALE GENOMIC DNA]</scope>
    <source>
        <strain evidence="4">K</strain>
    </source>
</reference>
<dbReference type="EMBL" id="MLAK01001000">
    <property type="protein sequence ID" value="OHS99549.1"/>
    <property type="molecule type" value="Genomic_DNA"/>
</dbReference>
<dbReference type="VEuPathDB" id="TrichDB:TRFO_34014"/>
<evidence type="ECO:0000256" key="1">
    <source>
        <dbReference type="ARBA" id="ARBA00006252"/>
    </source>
</evidence>
<dbReference type="InterPro" id="IPR051545">
    <property type="entry name" value="NAD(P)H_dehydrogenase_qn"/>
</dbReference>
<proteinExistence type="inferred from homology"/>
<evidence type="ECO:0000259" key="3">
    <source>
        <dbReference type="Pfam" id="PF02525"/>
    </source>
</evidence>
<dbReference type="OrthoDB" id="26889at2759"/>
<feature type="domain" description="Flavodoxin-like fold" evidence="3">
    <location>
        <begin position="3"/>
        <end position="192"/>
    </location>
</feature>
<dbReference type="GeneID" id="94844120"/>
<evidence type="ECO:0000313" key="5">
    <source>
        <dbReference type="Proteomes" id="UP000179807"/>
    </source>
</evidence>
<dbReference type="PANTHER" id="PTHR10204">
    <property type="entry name" value="NAD P H OXIDOREDUCTASE-RELATED"/>
    <property type="match status" value="1"/>
</dbReference>
<gene>
    <name evidence="4" type="ORF">TRFO_34014</name>
</gene>
<dbReference type="GO" id="GO:0005829">
    <property type="term" value="C:cytosol"/>
    <property type="evidence" value="ECO:0007669"/>
    <property type="project" value="TreeGrafter"/>
</dbReference>
<keyword evidence="2" id="KW-0560">Oxidoreductase</keyword>
<dbReference type="InterPro" id="IPR003680">
    <property type="entry name" value="Flavodoxin_fold"/>
</dbReference>
<dbReference type="Proteomes" id="UP000179807">
    <property type="component" value="Unassembled WGS sequence"/>
</dbReference>
<dbReference type="Gene3D" id="3.40.50.360">
    <property type="match status" value="1"/>
</dbReference>
<accession>A0A1J4JPU3</accession>
<dbReference type="GO" id="GO:0003955">
    <property type="term" value="F:NAD(P)H dehydrogenase (quinone) activity"/>
    <property type="evidence" value="ECO:0007669"/>
    <property type="project" value="TreeGrafter"/>
</dbReference>